<gene>
    <name evidence="2" type="ORF">OFLC_LOCUS11272</name>
</gene>
<evidence type="ECO:0000313" key="2">
    <source>
        <dbReference type="EMBL" id="VDO75233.1"/>
    </source>
</evidence>
<dbReference type="Proteomes" id="UP000267606">
    <property type="component" value="Unassembled WGS sequence"/>
</dbReference>
<feature type="region of interest" description="Disordered" evidence="1">
    <location>
        <begin position="48"/>
        <end position="71"/>
    </location>
</feature>
<evidence type="ECO:0000256" key="1">
    <source>
        <dbReference type="SAM" id="MobiDB-lite"/>
    </source>
</evidence>
<reference evidence="4" key="1">
    <citation type="submission" date="2016-06" db="UniProtKB">
        <authorList>
            <consortium name="WormBaseParasite"/>
        </authorList>
    </citation>
    <scope>IDENTIFICATION</scope>
</reference>
<dbReference type="AlphaFoldDB" id="A0A183HUV7"/>
<reference evidence="2 3" key="2">
    <citation type="submission" date="2018-11" db="EMBL/GenBank/DDBJ databases">
        <authorList>
            <consortium name="Pathogen Informatics"/>
        </authorList>
    </citation>
    <scope>NUCLEOTIDE SEQUENCE [LARGE SCALE GENOMIC DNA]</scope>
</reference>
<name>A0A183HUV7_9BILA</name>
<dbReference type="EMBL" id="UZAJ01016077">
    <property type="protein sequence ID" value="VDO75233.1"/>
    <property type="molecule type" value="Genomic_DNA"/>
</dbReference>
<protein>
    <submittedName>
        <fullName evidence="2 4">Uncharacterized protein</fullName>
    </submittedName>
</protein>
<evidence type="ECO:0000313" key="3">
    <source>
        <dbReference type="Proteomes" id="UP000267606"/>
    </source>
</evidence>
<organism evidence="4">
    <name type="scientific">Onchocerca flexuosa</name>
    <dbReference type="NCBI Taxonomy" id="387005"/>
    <lineage>
        <taxon>Eukaryota</taxon>
        <taxon>Metazoa</taxon>
        <taxon>Ecdysozoa</taxon>
        <taxon>Nematoda</taxon>
        <taxon>Chromadorea</taxon>
        <taxon>Rhabditida</taxon>
        <taxon>Spirurina</taxon>
        <taxon>Spiruromorpha</taxon>
        <taxon>Filarioidea</taxon>
        <taxon>Onchocercidae</taxon>
        <taxon>Onchocerca</taxon>
    </lineage>
</organism>
<evidence type="ECO:0000313" key="4">
    <source>
        <dbReference type="WBParaSite" id="OFLC_0001126901-mRNA-1"/>
    </source>
</evidence>
<accession>A0A183HUV7</accession>
<dbReference type="WBParaSite" id="OFLC_0001126901-mRNA-1">
    <property type="protein sequence ID" value="OFLC_0001126901-mRNA-1"/>
    <property type="gene ID" value="OFLC_0001126901"/>
</dbReference>
<sequence>MTLKALDCSSCWRGYGIAVAARFQRSKQVRGFRLRGSAARSIRRSRRNINTATTSTTHSDDVMSMDSSGGDTSPPVLLSTALKCIQQWITPCRVDFSLIENEKIRFIY</sequence>
<proteinExistence type="predicted"/>
<keyword evidence="3" id="KW-1185">Reference proteome</keyword>
<dbReference type="STRING" id="387005.A0A183HUV7"/>